<dbReference type="GO" id="GO:0016020">
    <property type="term" value="C:membrane"/>
    <property type="evidence" value="ECO:0007669"/>
    <property type="project" value="UniProtKB-SubCell"/>
</dbReference>
<feature type="transmembrane region" description="Helical" evidence="6">
    <location>
        <begin position="95"/>
        <end position="111"/>
    </location>
</feature>
<sequence>MVSAPWSIHWVSSKPNRINSDSGISLHSEILRSRNQMEGFCQKQHITSAFCFSPGLAIEGDMMNRHLMSIVIVLSLVFSYYLGYLRGSGVLSEEQMRTLVILVASLVLISIEFRDKNVITLSAVVMLMAFGIINSSDIKDFIDLDVLGLVFGMMILSGALQESGIASFIASILKKRSHSLLLVNIATFIISGFIPNVSAVMLMAPIALSLGSNPVYSLMSIVIAADRGGLLTLTGDIPNIIVAKAAGVGYIEFFLNMAPLAIIIYISSIFGLKRSLPQNYSAQIRPEEEKEVKKDVFFYLSLLLLIATISAMILSDFLGIKPSEIALISSFIILSLGYRRMSSVLRRVDWNLLIFISTFYVIVGAVEKTGIIELMASAIAPFMGSIYFIPVFFWLNTLTSATMDNIPIAIIFSSMLSDMNCRMWAYWWGLIAATAVGGLLLPVSNVANLAALSIAEERGVRISFRDYTKIMLLPLLASGISATLYLLIYAII</sequence>
<evidence type="ECO:0000256" key="4">
    <source>
        <dbReference type="ARBA" id="ARBA00022989"/>
    </source>
</evidence>
<feature type="domain" description="Citrate transporter-like" evidence="7">
    <location>
        <begin position="106"/>
        <end position="431"/>
    </location>
</feature>
<evidence type="ECO:0000256" key="6">
    <source>
        <dbReference type="SAM" id="Phobius"/>
    </source>
</evidence>
<dbReference type="AlphaFoldDB" id="A0A429GJT0"/>
<feature type="transmembrane region" description="Helical" evidence="6">
    <location>
        <begin position="470"/>
        <end position="491"/>
    </location>
</feature>
<evidence type="ECO:0000313" key="9">
    <source>
        <dbReference type="Proteomes" id="UP000277582"/>
    </source>
</evidence>
<accession>A0A429GJT0</accession>
<keyword evidence="4 6" id="KW-1133">Transmembrane helix</keyword>
<dbReference type="InterPro" id="IPR051475">
    <property type="entry name" value="Diverse_Ion_Transporter"/>
</dbReference>
<feature type="transmembrane region" description="Helical" evidence="6">
    <location>
        <begin position="66"/>
        <end position="83"/>
    </location>
</feature>
<feature type="transmembrane region" description="Helical" evidence="6">
    <location>
        <begin position="386"/>
        <end position="412"/>
    </location>
</feature>
<feature type="transmembrane region" description="Helical" evidence="6">
    <location>
        <begin position="296"/>
        <end position="314"/>
    </location>
</feature>
<evidence type="ECO:0000259" key="7">
    <source>
        <dbReference type="Pfam" id="PF03600"/>
    </source>
</evidence>
<keyword evidence="3 6" id="KW-0812">Transmembrane</keyword>
<comment type="caution">
    <text evidence="8">The sequence shown here is derived from an EMBL/GenBank/DDBJ whole genome shotgun (WGS) entry which is preliminary data.</text>
</comment>
<keyword evidence="2" id="KW-0813">Transport</keyword>
<dbReference type="PANTHER" id="PTHR43568:SF1">
    <property type="entry name" value="P PROTEIN"/>
    <property type="match status" value="1"/>
</dbReference>
<dbReference type="Pfam" id="PF03600">
    <property type="entry name" value="CitMHS"/>
    <property type="match status" value="1"/>
</dbReference>
<feature type="transmembrane region" description="Helical" evidence="6">
    <location>
        <begin position="253"/>
        <end position="276"/>
    </location>
</feature>
<feature type="transmembrane region" description="Helical" evidence="6">
    <location>
        <begin position="118"/>
        <end position="134"/>
    </location>
</feature>
<evidence type="ECO:0000256" key="2">
    <source>
        <dbReference type="ARBA" id="ARBA00022448"/>
    </source>
</evidence>
<feature type="transmembrane region" description="Helical" evidence="6">
    <location>
        <begin position="181"/>
        <end position="208"/>
    </location>
</feature>
<keyword evidence="5 6" id="KW-0472">Membrane</keyword>
<comment type="subcellular location">
    <subcellularLocation>
        <location evidence="1">Membrane</location>
        <topology evidence="1">Multi-pass membrane protein</topology>
    </subcellularLocation>
</comment>
<protein>
    <recommendedName>
        <fullName evidence="7">Citrate transporter-like domain-containing protein</fullName>
    </recommendedName>
</protein>
<dbReference type="Proteomes" id="UP000277582">
    <property type="component" value="Unassembled WGS sequence"/>
</dbReference>
<dbReference type="InterPro" id="IPR004680">
    <property type="entry name" value="Cit_transptr-like_dom"/>
</dbReference>
<reference evidence="8 9" key="1">
    <citation type="submission" date="2018-10" db="EMBL/GenBank/DDBJ databases">
        <title>Co-occurring genomic capacity for anaerobic methane metabolism and dissimilatory sulfite reduction discovered in the Korarchaeota.</title>
        <authorList>
            <person name="Mckay L.J."/>
            <person name="Dlakic M."/>
            <person name="Fields M.W."/>
            <person name="Delmont T.O."/>
            <person name="Eren A.M."/>
            <person name="Jay Z.J."/>
            <person name="Klingelsmith K.B."/>
            <person name="Rusch D.B."/>
            <person name="Inskeep W.P."/>
        </authorList>
    </citation>
    <scope>NUCLEOTIDE SEQUENCE [LARGE SCALE GENOMIC DNA]</scope>
    <source>
        <strain evidence="8 9">MDKW</strain>
    </source>
</reference>
<name>A0A429GJT0_9CREN</name>
<feature type="transmembrane region" description="Helical" evidence="6">
    <location>
        <begin position="146"/>
        <end position="169"/>
    </location>
</feature>
<feature type="transmembrane region" description="Helical" evidence="6">
    <location>
        <begin position="424"/>
        <end position="443"/>
    </location>
</feature>
<feature type="transmembrane region" description="Helical" evidence="6">
    <location>
        <begin position="320"/>
        <end position="338"/>
    </location>
</feature>
<dbReference type="GO" id="GO:0055085">
    <property type="term" value="P:transmembrane transport"/>
    <property type="evidence" value="ECO:0007669"/>
    <property type="project" value="InterPro"/>
</dbReference>
<organism evidence="8 9">
    <name type="scientific">Candidatus Methanodesulfokora washburnensis</name>
    <dbReference type="NCBI Taxonomy" id="2478471"/>
    <lineage>
        <taxon>Archaea</taxon>
        <taxon>Thermoproteota</taxon>
        <taxon>Candidatus Korarchaeia</taxon>
        <taxon>Candidatus Korarchaeia incertae sedis</taxon>
        <taxon>Candidatus Methanodesulfokora</taxon>
    </lineage>
</organism>
<evidence type="ECO:0000256" key="1">
    <source>
        <dbReference type="ARBA" id="ARBA00004141"/>
    </source>
</evidence>
<gene>
    <name evidence="8" type="ORF">D6D85_08740</name>
</gene>
<keyword evidence="9" id="KW-1185">Reference proteome</keyword>
<dbReference type="EMBL" id="RCOS01000100">
    <property type="protein sequence ID" value="RSN74114.1"/>
    <property type="molecule type" value="Genomic_DNA"/>
</dbReference>
<dbReference type="PANTHER" id="PTHR43568">
    <property type="entry name" value="P PROTEIN"/>
    <property type="match status" value="1"/>
</dbReference>
<evidence type="ECO:0000313" key="8">
    <source>
        <dbReference type="EMBL" id="RSN74114.1"/>
    </source>
</evidence>
<evidence type="ECO:0000256" key="3">
    <source>
        <dbReference type="ARBA" id="ARBA00022692"/>
    </source>
</evidence>
<proteinExistence type="predicted"/>
<feature type="transmembrane region" description="Helical" evidence="6">
    <location>
        <begin position="350"/>
        <end position="366"/>
    </location>
</feature>
<evidence type="ECO:0000256" key="5">
    <source>
        <dbReference type="ARBA" id="ARBA00023136"/>
    </source>
</evidence>